<evidence type="ECO:0000313" key="4">
    <source>
        <dbReference type="EMBL" id="SHO52737.1"/>
    </source>
</evidence>
<organism evidence="4 5">
    <name type="scientific">Anaerocolumna xylanovorans DSM 12503</name>
    <dbReference type="NCBI Taxonomy" id="1121345"/>
    <lineage>
        <taxon>Bacteria</taxon>
        <taxon>Bacillati</taxon>
        <taxon>Bacillota</taxon>
        <taxon>Clostridia</taxon>
        <taxon>Lachnospirales</taxon>
        <taxon>Lachnospiraceae</taxon>
        <taxon>Anaerocolumna</taxon>
    </lineage>
</organism>
<sequence length="207" mass="24063">MPKVLDEMDKKILEVSRELFLTKGIRETEMKDIAKKTGIGRSTLYRHFTGKELIAFYIAKDILSSLKDSIEGTLIEQKDLQNGFQKLEKGMDLFAEKLISSREEIRFLDEFDQYFTDSYPESEEASEYIQFNKNKDMGIYRMFLEGMKDGSIKKVENPEFAADVLVNAAFGIAQRVIPRREHYIEEHGYCEEMLKETVKLMLQGIKS</sequence>
<name>A0A1M7YJE8_9FIRM</name>
<dbReference type="AlphaFoldDB" id="A0A1M7YJE8"/>
<accession>A0A1M7YJE8</accession>
<dbReference type="GO" id="GO:0003677">
    <property type="term" value="F:DNA binding"/>
    <property type="evidence" value="ECO:0007669"/>
    <property type="project" value="UniProtKB-UniRule"/>
</dbReference>
<protein>
    <submittedName>
        <fullName evidence="4">Transcriptional regulator, TetR family</fullName>
    </submittedName>
</protein>
<dbReference type="EMBL" id="FRFD01000011">
    <property type="protein sequence ID" value="SHO52737.1"/>
    <property type="molecule type" value="Genomic_DNA"/>
</dbReference>
<evidence type="ECO:0000256" key="1">
    <source>
        <dbReference type="ARBA" id="ARBA00023125"/>
    </source>
</evidence>
<dbReference type="Pfam" id="PF00440">
    <property type="entry name" value="TetR_N"/>
    <property type="match status" value="1"/>
</dbReference>
<dbReference type="InterPro" id="IPR001647">
    <property type="entry name" value="HTH_TetR"/>
</dbReference>
<keyword evidence="5" id="KW-1185">Reference proteome</keyword>
<dbReference type="RefSeq" id="WP_175562099.1">
    <property type="nucleotide sequence ID" value="NZ_FRFD01000011.1"/>
</dbReference>
<proteinExistence type="predicted"/>
<reference evidence="4 5" key="1">
    <citation type="submission" date="2016-12" db="EMBL/GenBank/DDBJ databases">
        <authorList>
            <person name="Song W.-J."/>
            <person name="Kurnit D.M."/>
        </authorList>
    </citation>
    <scope>NUCLEOTIDE SEQUENCE [LARGE SCALE GENOMIC DNA]</scope>
    <source>
        <strain evidence="4 5">DSM 12503</strain>
    </source>
</reference>
<dbReference type="STRING" id="1121345.SAMN02745217_03804"/>
<dbReference type="PANTHER" id="PTHR43479:SF11">
    <property type="entry name" value="ACREF_ENVCD OPERON REPRESSOR-RELATED"/>
    <property type="match status" value="1"/>
</dbReference>
<feature type="domain" description="HTH tetR-type" evidence="3">
    <location>
        <begin position="6"/>
        <end position="66"/>
    </location>
</feature>
<evidence type="ECO:0000256" key="2">
    <source>
        <dbReference type="PROSITE-ProRule" id="PRU00335"/>
    </source>
</evidence>
<dbReference type="InterPro" id="IPR050624">
    <property type="entry name" value="HTH-type_Tx_Regulator"/>
</dbReference>
<evidence type="ECO:0000313" key="5">
    <source>
        <dbReference type="Proteomes" id="UP000184612"/>
    </source>
</evidence>
<dbReference type="Proteomes" id="UP000184612">
    <property type="component" value="Unassembled WGS sequence"/>
</dbReference>
<dbReference type="Gene3D" id="1.10.357.10">
    <property type="entry name" value="Tetracycline Repressor, domain 2"/>
    <property type="match status" value="1"/>
</dbReference>
<dbReference type="PRINTS" id="PR00455">
    <property type="entry name" value="HTHTETR"/>
</dbReference>
<dbReference type="InterPro" id="IPR009057">
    <property type="entry name" value="Homeodomain-like_sf"/>
</dbReference>
<dbReference type="PROSITE" id="PS50977">
    <property type="entry name" value="HTH_TETR_2"/>
    <property type="match status" value="1"/>
</dbReference>
<dbReference type="PANTHER" id="PTHR43479">
    <property type="entry name" value="ACREF/ENVCD OPERON REPRESSOR-RELATED"/>
    <property type="match status" value="1"/>
</dbReference>
<dbReference type="SUPFAM" id="SSF46689">
    <property type="entry name" value="Homeodomain-like"/>
    <property type="match status" value="1"/>
</dbReference>
<feature type="DNA-binding region" description="H-T-H motif" evidence="2">
    <location>
        <begin position="29"/>
        <end position="48"/>
    </location>
</feature>
<keyword evidence="1 2" id="KW-0238">DNA-binding</keyword>
<gene>
    <name evidence="4" type="ORF">SAMN02745217_03804</name>
</gene>
<evidence type="ECO:0000259" key="3">
    <source>
        <dbReference type="PROSITE" id="PS50977"/>
    </source>
</evidence>